<dbReference type="SUPFAM" id="SSF55961">
    <property type="entry name" value="Bet v1-like"/>
    <property type="match status" value="1"/>
</dbReference>
<accession>A0A2A9EEW2</accession>
<organism evidence="1 2">
    <name type="scientific">Flavimobilis soli</name>
    <dbReference type="NCBI Taxonomy" id="442709"/>
    <lineage>
        <taxon>Bacteria</taxon>
        <taxon>Bacillati</taxon>
        <taxon>Actinomycetota</taxon>
        <taxon>Actinomycetes</taxon>
        <taxon>Micrococcales</taxon>
        <taxon>Jonesiaceae</taxon>
        <taxon>Flavimobilis</taxon>
    </lineage>
</organism>
<proteinExistence type="predicted"/>
<evidence type="ECO:0000313" key="1">
    <source>
        <dbReference type="EMBL" id="PFG36759.1"/>
    </source>
</evidence>
<evidence type="ECO:0008006" key="3">
    <source>
        <dbReference type="Google" id="ProtNLM"/>
    </source>
</evidence>
<dbReference type="Gene3D" id="3.30.530.20">
    <property type="match status" value="1"/>
</dbReference>
<dbReference type="Proteomes" id="UP000221394">
    <property type="component" value="Unassembled WGS sequence"/>
</dbReference>
<protein>
    <recommendedName>
        <fullName evidence="3">Polyketide cyclase/dehydrase/lipid transport protein</fullName>
    </recommendedName>
</protein>
<name>A0A2A9EEW2_9MICO</name>
<dbReference type="RefSeq" id="WP_098457908.1">
    <property type="nucleotide sequence ID" value="NZ_PDJH01000001.1"/>
</dbReference>
<keyword evidence="2" id="KW-1185">Reference proteome</keyword>
<dbReference type="OrthoDB" id="3255669at2"/>
<sequence>MSALRRLLPPKPTPRRVAALAGVLAVGSLPLLRTWSLQWGTTESELDAELPGDDLLPIADHQSTRAVSIRAAADQVWPWLVQLGKGRGGFYSYDFLENLAGLDIRSTDRIEPHLQDLAVGDPIALAEGFDLEVAMLEPGRALVLRSPLGSTGPAGPPFRFTWSFTLLPGAVGTRLVVRERYQYLARTAALVVEPASLVSFLMSQQMLRGIRERAESAAFLAA</sequence>
<comment type="caution">
    <text evidence="1">The sequence shown here is derived from an EMBL/GenBank/DDBJ whole genome shotgun (WGS) entry which is preliminary data.</text>
</comment>
<dbReference type="AlphaFoldDB" id="A0A2A9EEW2"/>
<reference evidence="1 2" key="1">
    <citation type="submission" date="2017-10" db="EMBL/GenBank/DDBJ databases">
        <title>Sequencing the genomes of 1000 actinobacteria strains.</title>
        <authorList>
            <person name="Klenk H.-P."/>
        </authorList>
    </citation>
    <scope>NUCLEOTIDE SEQUENCE [LARGE SCALE GENOMIC DNA]</scope>
    <source>
        <strain evidence="1 2">DSM 21574</strain>
    </source>
</reference>
<gene>
    <name evidence="1" type="ORF">ATL41_1498</name>
</gene>
<dbReference type="InterPro" id="IPR023393">
    <property type="entry name" value="START-like_dom_sf"/>
</dbReference>
<dbReference type="EMBL" id="PDJH01000001">
    <property type="protein sequence ID" value="PFG36759.1"/>
    <property type="molecule type" value="Genomic_DNA"/>
</dbReference>
<evidence type="ECO:0000313" key="2">
    <source>
        <dbReference type="Proteomes" id="UP000221394"/>
    </source>
</evidence>